<comment type="cofactor">
    <cofactor evidence="1">
        <name>Mg(2+)</name>
        <dbReference type="ChEBI" id="CHEBI:18420"/>
    </cofactor>
</comment>
<protein>
    <recommendedName>
        <fullName evidence="3">Small RNA 2'-O-methyltransferase</fullName>
        <ecNumber evidence="11">2.1.1.386</ecNumber>
    </recommendedName>
</protein>
<evidence type="ECO:0000256" key="11">
    <source>
        <dbReference type="ARBA" id="ARBA00035025"/>
    </source>
</evidence>
<keyword evidence="5" id="KW-0808">Transferase</keyword>
<dbReference type="Gene3D" id="3.40.50.150">
    <property type="entry name" value="Vaccinia Virus protein VP39"/>
    <property type="match status" value="1"/>
</dbReference>
<dbReference type="GO" id="GO:0090486">
    <property type="term" value="F:small RNA 2'-O-methyltransferase activity"/>
    <property type="evidence" value="ECO:0007669"/>
    <property type="project" value="UniProtKB-EC"/>
</dbReference>
<dbReference type="EC" id="2.1.1.386" evidence="11"/>
<dbReference type="GO" id="GO:0005737">
    <property type="term" value="C:cytoplasm"/>
    <property type="evidence" value="ECO:0007669"/>
    <property type="project" value="TreeGrafter"/>
</dbReference>
<organism evidence="14 15">
    <name type="scientific">Cotesia glomerata</name>
    <name type="common">Lepidopteran parasitic wasp</name>
    <name type="synonym">Apanteles glomeratus</name>
    <dbReference type="NCBI Taxonomy" id="32391"/>
    <lineage>
        <taxon>Eukaryota</taxon>
        <taxon>Metazoa</taxon>
        <taxon>Ecdysozoa</taxon>
        <taxon>Arthropoda</taxon>
        <taxon>Hexapoda</taxon>
        <taxon>Insecta</taxon>
        <taxon>Pterygota</taxon>
        <taxon>Neoptera</taxon>
        <taxon>Endopterygota</taxon>
        <taxon>Hymenoptera</taxon>
        <taxon>Apocrita</taxon>
        <taxon>Ichneumonoidea</taxon>
        <taxon>Braconidae</taxon>
        <taxon>Microgastrinae</taxon>
        <taxon>Cotesia</taxon>
    </lineage>
</organism>
<evidence type="ECO:0000256" key="8">
    <source>
        <dbReference type="ARBA" id="ARBA00022842"/>
    </source>
</evidence>
<dbReference type="GO" id="GO:0005634">
    <property type="term" value="C:nucleus"/>
    <property type="evidence" value="ECO:0007669"/>
    <property type="project" value="TreeGrafter"/>
</dbReference>
<dbReference type="PANTHER" id="PTHR21404:SF3">
    <property type="entry name" value="SMALL RNA 2'-O-METHYLTRANSFERASE"/>
    <property type="match status" value="1"/>
</dbReference>
<dbReference type="GO" id="GO:0003723">
    <property type="term" value="F:RNA binding"/>
    <property type="evidence" value="ECO:0007669"/>
    <property type="project" value="UniProtKB-KW"/>
</dbReference>
<keyword evidence="4" id="KW-0489">Methyltransferase</keyword>
<gene>
    <name evidence="14" type="ORF">KQX54_001967</name>
</gene>
<dbReference type="Proteomes" id="UP000826195">
    <property type="component" value="Unassembled WGS sequence"/>
</dbReference>
<keyword evidence="7" id="KW-0479">Metal-binding</keyword>
<evidence type="ECO:0000256" key="10">
    <source>
        <dbReference type="ARBA" id="ARBA00023158"/>
    </source>
</evidence>
<comment type="caution">
    <text evidence="14">The sequence shown here is derived from an EMBL/GenBank/DDBJ whole genome shotgun (WGS) entry which is preliminary data.</text>
</comment>
<dbReference type="InterPro" id="IPR026610">
    <property type="entry name" value="Hen1"/>
</dbReference>
<evidence type="ECO:0000256" key="13">
    <source>
        <dbReference type="SAM" id="MobiDB-lite"/>
    </source>
</evidence>
<dbReference type="SUPFAM" id="SSF53335">
    <property type="entry name" value="S-adenosyl-L-methionine-dependent methyltransferases"/>
    <property type="match status" value="1"/>
</dbReference>
<evidence type="ECO:0000256" key="2">
    <source>
        <dbReference type="ARBA" id="ARBA00009026"/>
    </source>
</evidence>
<sequence>MDNNLVVESDNVTKNEEKTSLTEKDIENCFYDDNNCQIRFHPPLYIQRYCEVQKILTNDNFKGKLRKVVEFGCSELSLFVYLKNTPSIEELLFVDIDREVLEQNKRKIEALSADYLHLRERPLNVFIYEGSISSKDRRLVNTDAVIAIELIEHLYPETLSKVPEVIFGLMKPQVAIITTPNSDFNVLFPNFSGSRHPDHKFEWSRLEFQTWCSQVTSRYPEYVVEFSGVGEGPPGSEHLGPCSQIGIFTKSTFVPGEDSAPGVDLEDVFELVHKENYPVLVDNRSDEDKISDEASYFLRSFHLNNDLDEMPLERLAEIMETSMETLRDVLEARGWELLDRDSGVFVVCKPLSVVSEFDLSDMDVADDVDASWDQEWKPGPGPRYNWQPIPGPDHQDHQEAASQMTSKMTLDLETDSGYPCTSSIVDVTPESELSSIVDDLEEAPRQEQVLVQVQVENGDLANNNRDGEGNNVLAREGDGDFENENVF</sequence>
<dbReference type="GO" id="GO:0030422">
    <property type="term" value="P:siRNA processing"/>
    <property type="evidence" value="ECO:0007669"/>
    <property type="project" value="TreeGrafter"/>
</dbReference>
<keyword evidence="15" id="KW-1185">Reference proteome</keyword>
<keyword evidence="9" id="KW-0694">RNA-binding</keyword>
<keyword evidence="10" id="KW-0943">RNA-mediated gene silencing</keyword>
<evidence type="ECO:0000313" key="15">
    <source>
        <dbReference type="Proteomes" id="UP000826195"/>
    </source>
</evidence>
<dbReference type="PANTHER" id="PTHR21404">
    <property type="entry name" value="HEN1"/>
    <property type="match status" value="1"/>
</dbReference>
<evidence type="ECO:0000256" key="7">
    <source>
        <dbReference type="ARBA" id="ARBA00022723"/>
    </source>
</evidence>
<keyword evidence="8" id="KW-0460">Magnesium</keyword>
<dbReference type="GO" id="GO:0046872">
    <property type="term" value="F:metal ion binding"/>
    <property type="evidence" value="ECO:0007669"/>
    <property type="project" value="UniProtKB-KW"/>
</dbReference>
<dbReference type="EMBL" id="JAHXZJ010000747">
    <property type="protein sequence ID" value="KAH0557226.1"/>
    <property type="molecule type" value="Genomic_DNA"/>
</dbReference>
<name>A0AAV7ISC3_COTGL</name>
<reference evidence="14 15" key="1">
    <citation type="journal article" date="2021" name="J. Hered.">
        <title>A chromosome-level genome assembly of the parasitoid wasp, Cotesia glomerata (Hymenoptera: Braconidae).</title>
        <authorList>
            <person name="Pinto B.J."/>
            <person name="Weis J.J."/>
            <person name="Gamble T."/>
            <person name="Ode P.J."/>
            <person name="Paul R."/>
            <person name="Zaspel J.M."/>
        </authorList>
    </citation>
    <scope>NUCLEOTIDE SEQUENCE [LARGE SCALE GENOMIC DNA]</scope>
    <source>
        <strain evidence="14">CgM1</strain>
    </source>
</reference>
<comment type="catalytic activity">
    <reaction evidence="12">
        <text>small RNA 3'-end nucleotide + S-adenosyl-L-methionine = small RNA 3'-end 2'-O-methylnucleotide + S-adenosyl-L-homocysteine + H(+)</text>
        <dbReference type="Rhea" id="RHEA:37887"/>
        <dbReference type="Rhea" id="RHEA-COMP:10415"/>
        <dbReference type="Rhea" id="RHEA-COMP:10416"/>
        <dbReference type="ChEBI" id="CHEBI:15378"/>
        <dbReference type="ChEBI" id="CHEBI:57856"/>
        <dbReference type="ChEBI" id="CHEBI:59789"/>
        <dbReference type="ChEBI" id="CHEBI:74896"/>
        <dbReference type="ChEBI" id="CHEBI:74898"/>
        <dbReference type="EC" id="2.1.1.386"/>
    </reaction>
</comment>
<dbReference type="GO" id="GO:0034587">
    <property type="term" value="P:piRNA processing"/>
    <property type="evidence" value="ECO:0007669"/>
    <property type="project" value="TreeGrafter"/>
</dbReference>
<dbReference type="InterPro" id="IPR029063">
    <property type="entry name" value="SAM-dependent_MTases_sf"/>
</dbReference>
<dbReference type="FunFam" id="3.40.50.150:FF:000124">
    <property type="entry name" value="HEN methyltransferase 1"/>
    <property type="match status" value="1"/>
</dbReference>
<proteinExistence type="inferred from homology"/>
<feature type="region of interest" description="Disordered" evidence="13">
    <location>
        <begin position="458"/>
        <end position="487"/>
    </location>
</feature>
<comment type="similarity">
    <text evidence="2">Belongs to the methyltransferase superfamily. HEN1 family.</text>
</comment>
<dbReference type="GO" id="GO:0001510">
    <property type="term" value="P:RNA methylation"/>
    <property type="evidence" value="ECO:0007669"/>
    <property type="project" value="InterPro"/>
</dbReference>
<evidence type="ECO:0000256" key="5">
    <source>
        <dbReference type="ARBA" id="ARBA00022679"/>
    </source>
</evidence>
<evidence type="ECO:0000256" key="3">
    <source>
        <dbReference type="ARBA" id="ARBA00021330"/>
    </source>
</evidence>
<evidence type="ECO:0000313" key="14">
    <source>
        <dbReference type="EMBL" id="KAH0557226.1"/>
    </source>
</evidence>
<evidence type="ECO:0000256" key="6">
    <source>
        <dbReference type="ARBA" id="ARBA00022691"/>
    </source>
</evidence>
<evidence type="ECO:0000256" key="9">
    <source>
        <dbReference type="ARBA" id="ARBA00022884"/>
    </source>
</evidence>
<keyword evidence="6" id="KW-0949">S-adenosyl-L-methionine</keyword>
<evidence type="ECO:0000256" key="4">
    <source>
        <dbReference type="ARBA" id="ARBA00022603"/>
    </source>
</evidence>
<dbReference type="AlphaFoldDB" id="A0AAV7ISC3"/>
<evidence type="ECO:0000256" key="12">
    <source>
        <dbReference type="ARBA" id="ARBA00048418"/>
    </source>
</evidence>
<evidence type="ECO:0000256" key="1">
    <source>
        <dbReference type="ARBA" id="ARBA00001946"/>
    </source>
</evidence>
<accession>A0AAV7ISC3</accession>